<evidence type="ECO:0000256" key="1">
    <source>
        <dbReference type="SAM" id="Phobius"/>
    </source>
</evidence>
<feature type="transmembrane region" description="Helical" evidence="1">
    <location>
        <begin position="163"/>
        <end position="183"/>
    </location>
</feature>
<feature type="transmembrane region" description="Helical" evidence="1">
    <location>
        <begin position="131"/>
        <end position="151"/>
    </location>
</feature>
<keyword evidence="1" id="KW-1133">Transmembrane helix</keyword>
<organism evidence="2 3">
    <name type="scientific">Ottowia thiooxydans</name>
    <dbReference type="NCBI Taxonomy" id="219182"/>
    <lineage>
        <taxon>Bacteria</taxon>
        <taxon>Pseudomonadati</taxon>
        <taxon>Pseudomonadota</taxon>
        <taxon>Betaproteobacteria</taxon>
        <taxon>Burkholderiales</taxon>
        <taxon>Comamonadaceae</taxon>
        <taxon>Ottowia</taxon>
    </lineage>
</organism>
<dbReference type="EMBL" id="JBEPSH010000011">
    <property type="protein sequence ID" value="MET4579722.1"/>
    <property type="molecule type" value="Genomic_DNA"/>
</dbReference>
<keyword evidence="1" id="KW-0472">Membrane</keyword>
<feature type="transmembrane region" description="Helical" evidence="1">
    <location>
        <begin position="104"/>
        <end position="125"/>
    </location>
</feature>
<dbReference type="SUPFAM" id="SSF55073">
    <property type="entry name" value="Nucleotide cyclase"/>
    <property type="match status" value="1"/>
</dbReference>
<keyword evidence="3" id="KW-1185">Reference proteome</keyword>
<comment type="caution">
    <text evidence="2">The sequence shown here is derived from an EMBL/GenBank/DDBJ whole genome shotgun (WGS) entry which is preliminary data.</text>
</comment>
<dbReference type="RefSeq" id="WP_354448088.1">
    <property type="nucleotide sequence ID" value="NZ_JBEPSH010000011.1"/>
</dbReference>
<evidence type="ECO:0000313" key="3">
    <source>
        <dbReference type="Proteomes" id="UP001549320"/>
    </source>
</evidence>
<reference evidence="2 3" key="1">
    <citation type="submission" date="2024-06" db="EMBL/GenBank/DDBJ databases">
        <title>Sorghum-associated microbial communities from plants grown in Nebraska, USA.</title>
        <authorList>
            <person name="Schachtman D."/>
        </authorList>
    </citation>
    <scope>NUCLEOTIDE SEQUENCE [LARGE SCALE GENOMIC DNA]</scope>
    <source>
        <strain evidence="2 3">2709</strain>
    </source>
</reference>
<dbReference type="InterPro" id="IPR043128">
    <property type="entry name" value="Rev_trsase/Diguanyl_cyclase"/>
</dbReference>
<proteinExistence type="predicted"/>
<keyword evidence="1" id="KW-0812">Transmembrane</keyword>
<feature type="transmembrane region" description="Helical" evidence="1">
    <location>
        <begin position="67"/>
        <end position="92"/>
    </location>
</feature>
<dbReference type="Proteomes" id="UP001549320">
    <property type="component" value="Unassembled WGS sequence"/>
</dbReference>
<evidence type="ECO:0000313" key="2">
    <source>
        <dbReference type="EMBL" id="MET4579722.1"/>
    </source>
</evidence>
<accession>A0ABV2QFB2</accession>
<sequence>MSLSEIALWSALAGGVFTLFTLTLSLFLSDRRSPGTLRNVMFVLAIGVSVILVCGLPETLFPHLNTLAWRVAKVSVGPLSAALTLSYLNLWMGGSREDKVVHHLLLWGSRAMLLAGLALAGSAALMPDQQYSQVLATAAVLNLMAVVLGIGVTLRASVLGDPLAGWMAIACVILFFMTSGLYLRALDVPLGLGVWAFTAASTLAYFLLTSILVSLRNHENRRLSQLARLDPTVEPITGLPSGASLVSKVEHTLWLAGRKQNRSTVICVYLSNLYELADTVERGADSQILPVMAARIRRIVGFRCVVGIYHPRCFIIVQDTDRHRERSSSVLPRLRTLLPQAMQVLGPDAQTHTFHPEIGIGVVETAATSSKVLDVLHEAERQAQYSTPVESEDNIVTVQ</sequence>
<feature type="transmembrane region" description="Helical" evidence="1">
    <location>
        <begin position="195"/>
        <end position="215"/>
    </location>
</feature>
<feature type="transmembrane region" description="Helical" evidence="1">
    <location>
        <begin position="6"/>
        <end position="28"/>
    </location>
</feature>
<feature type="transmembrane region" description="Helical" evidence="1">
    <location>
        <begin position="40"/>
        <end position="61"/>
    </location>
</feature>
<name>A0ABV2QFB2_9BURK</name>
<dbReference type="InterPro" id="IPR029787">
    <property type="entry name" value="Nucleotide_cyclase"/>
</dbReference>
<gene>
    <name evidence="2" type="ORF">ABIE13_004859</name>
</gene>
<dbReference type="Gene3D" id="3.30.70.270">
    <property type="match status" value="1"/>
</dbReference>
<protein>
    <submittedName>
        <fullName evidence="2">GGDEF domain-containing protein</fullName>
    </submittedName>
</protein>